<proteinExistence type="predicted"/>
<reference evidence="3" key="1">
    <citation type="submission" date="2020-11" db="EMBL/GenBank/DDBJ databases">
        <authorList>
            <person name="Whiteford S."/>
        </authorList>
    </citation>
    <scope>NUCLEOTIDE SEQUENCE</scope>
</reference>
<keyword evidence="4" id="KW-1185">Reference proteome</keyword>
<dbReference type="AlphaFoldDB" id="A0A8S4FB87"/>
<keyword evidence="1" id="KW-0175">Coiled coil</keyword>
<dbReference type="Gene3D" id="1.25.10.10">
    <property type="entry name" value="Leucine-rich Repeat Variant"/>
    <property type="match status" value="1"/>
</dbReference>
<dbReference type="Proteomes" id="UP000653454">
    <property type="component" value="Unassembled WGS sequence"/>
</dbReference>
<dbReference type="Pfam" id="PF03564">
    <property type="entry name" value="DUF1759"/>
    <property type="match status" value="1"/>
</dbReference>
<feature type="coiled-coil region" evidence="1">
    <location>
        <begin position="396"/>
        <end position="428"/>
    </location>
</feature>
<comment type="caution">
    <text evidence="3">The sequence shown here is derived from an EMBL/GenBank/DDBJ whole genome shotgun (WGS) entry which is preliminary data.</text>
</comment>
<dbReference type="PANTHER" id="PTHR47331">
    <property type="entry name" value="PHD-TYPE DOMAIN-CONTAINING PROTEIN"/>
    <property type="match status" value="1"/>
</dbReference>
<dbReference type="PANTHER" id="PTHR47331:SF1">
    <property type="entry name" value="GAG-LIKE PROTEIN"/>
    <property type="match status" value="1"/>
</dbReference>
<evidence type="ECO:0000256" key="2">
    <source>
        <dbReference type="SAM" id="MobiDB-lite"/>
    </source>
</evidence>
<protein>
    <submittedName>
        <fullName evidence="3">(diamondback moth) hypothetical protein</fullName>
    </submittedName>
</protein>
<dbReference type="InterPro" id="IPR005312">
    <property type="entry name" value="DUF1759"/>
</dbReference>
<gene>
    <name evidence="3" type="ORF">PLXY2_LOCUS8461</name>
</gene>
<evidence type="ECO:0000313" key="3">
    <source>
        <dbReference type="EMBL" id="CAG9125724.1"/>
    </source>
</evidence>
<dbReference type="InterPro" id="IPR016024">
    <property type="entry name" value="ARM-type_fold"/>
</dbReference>
<organism evidence="3 4">
    <name type="scientific">Plutella xylostella</name>
    <name type="common">Diamondback moth</name>
    <name type="synonym">Plutella maculipennis</name>
    <dbReference type="NCBI Taxonomy" id="51655"/>
    <lineage>
        <taxon>Eukaryota</taxon>
        <taxon>Metazoa</taxon>
        <taxon>Ecdysozoa</taxon>
        <taxon>Arthropoda</taxon>
        <taxon>Hexapoda</taxon>
        <taxon>Insecta</taxon>
        <taxon>Pterygota</taxon>
        <taxon>Neoptera</taxon>
        <taxon>Endopterygota</taxon>
        <taxon>Lepidoptera</taxon>
        <taxon>Glossata</taxon>
        <taxon>Ditrysia</taxon>
        <taxon>Yponomeutoidea</taxon>
        <taxon>Plutellidae</taxon>
        <taxon>Plutella</taxon>
    </lineage>
</organism>
<name>A0A8S4FB87_PLUXY</name>
<evidence type="ECO:0000313" key="4">
    <source>
        <dbReference type="Proteomes" id="UP000653454"/>
    </source>
</evidence>
<evidence type="ECO:0000256" key="1">
    <source>
        <dbReference type="SAM" id="Coils"/>
    </source>
</evidence>
<dbReference type="EMBL" id="CAJHNJ030000031">
    <property type="protein sequence ID" value="CAG9125724.1"/>
    <property type="molecule type" value="Genomic_DNA"/>
</dbReference>
<dbReference type="InterPro" id="IPR011989">
    <property type="entry name" value="ARM-like"/>
</dbReference>
<dbReference type="SUPFAM" id="SSF48371">
    <property type="entry name" value="ARM repeat"/>
    <property type="match status" value="1"/>
</dbReference>
<feature type="region of interest" description="Disordered" evidence="2">
    <location>
        <begin position="1116"/>
        <end position="1150"/>
    </location>
</feature>
<accession>A0A8S4FB87</accession>
<sequence length="1150" mass="122780">MEEESVTVIRESTRNLVRLSRRNHRGEDTDLRRSIPDSYKSSGTVVDIASKLKTKSPVSLDELRTLKNALLEDAKNIEIVLSTHGALRGLVREISGHDTKKQVEATGCCCNLSLGDERGAMAVAKHVGPYLAVGIDSLSSELAVTSIWSLGNLAGSSARAGAALAAQGALAKLIAVLGSTPDEEVVDAVGYAVGHFVYQLKSDLRVEHLQKLLQILYSRDLLSAFSRVLFTLSCHPDFTALPEVNQDLLLKLLESTKNRRLSFLIPARRTSLNQNRCTPHIWSFEPDTTLLEVGSRRMPITTRAAAVAAAEAAGAADAAVAAAIEAADDAAGSAAAGAAAASVSATPTETSSAAVKKAGAEALTTAAAVSQKPQPVAASSQKCKSKSSKSARALRIARAKEEMLKIQLELAAARIAVLEAESSEDEDEEQSEHATESWNKVEEWLKQTGVPPQLQTLPPAPCAPAGVAPVAAAPVVVAAAAAPVVVAAATAAAPAHAAPAAAAAPVVAAATAAAPAHAAPVAAAAPVVAAATAAAPAHAAPVAAAAPVVAAATDAAAAPVVAAATAAALAHAAPVATAAPVVAAATAAAPAHAAPVALQSRSQPQQYVPAAASQQQKINLSELASAIALAAQAGQRAAPRYHTELPYFAGSHHEWLSFRAAYYETAEDFTETENVARLRRSLRGRAKEAVENPLILNARATEIMRALESRFGRPDSIAMSELDRLRALPRLTDNPRDVCVFASRVLNVVASLRALDRIHYLYSPEATKITIEKLTPALRYRWFDYAATQTTEEPDLLKLSRFLQREADLCGPYAQPETEPAEHSQNRMQRAYTTAATVSKIEKCRHCATEGHNITECPEFQGTDVNSRWEIAKSQRLCFRCLRYKSKTHSCKRNRCGEDGCNYFHHRLLHFTRSTGTATETGPETNKNETVSSMWSLRKTHAYLKILPVKIVGPAGEVHTHALLDDGSTVTLIDAAIAKQAGLTGPIEPLNIAAIADTKMNACHSRRVKVTLQGERAQYTIQARTIDNIRLSAQTVKYEDLRSCAHLQDIAHQLKYEAAKPQVLIGQDNCHLLIASEVRQGQHDEPIASHTPLGWVLHGAHKITVDKSHHRVNNLTTREPLIAPTRHHSNLEERAISTRKNKNKNKEEEE</sequence>